<dbReference type="Gene3D" id="2.170.130.20">
    <property type="entry name" value="LCCL-like domain"/>
    <property type="match status" value="1"/>
</dbReference>
<protein>
    <submittedName>
        <fullName evidence="2">Uncharacterized protein</fullName>
    </submittedName>
</protein>
<reference evidence="2 4" key="1">
    <citation type="submission" date="2015-02" db="EMBL/GenBank/DDBJ databases">
        <authorList>
            <person name="Chooi Y.-H."/>
        </authorList>
    </citation>
    <scope>NUCLEOTIDE SEQUENCE [LARGE SCALE GENOMIC DNA]</scope>
    <source>
        <strain evidence="2">E3</strain>
    </source>
</reference>
<evidence type="ECO:0000313" key="3">
    <source>
        <dbReference type="EMBL" id="SPQ94948.1"/>
    </source>
</evidence>
<accession>A0A0G4J6C7</accession>
<dbReference type="Proteomes" id="UP000039324">
    <property type="component" value="Unassembled WGS sequence"/>
</dbReference>
<dbReference type="OrthoDB" id="3596986at2759"/>
<dbReference type="InterPro" id="IPR036609">
    <property type="entry name" value="LCCL_sf"/>
</dbReference>
<dbReference type="InterPro" id="IPR013951">
    <property type="entry name" value="Rxt3"/>
</dbReference>
<evidence type="ECO:0000313" key="2">
    <source>
        <dbReference type="EMBL" id="CEP02841.1"/>
    </source>
</evidence>
<evidence type="ECO:0000256" key="1">
    <source>
        <dbReference type="SAM" id="MobiDB-lite"/>
    </source>
</evidence>
<name>A0A0G4J6C7_PLABS</name>
<dbReference type="AlphaFoldDB" id="A0A0G4J6C7"/>
<feature type="compositionally biased region" description="Low complexity" evidence="1">
    <location>
        <begin position="26"/>
        <end position="43"/>
    </location>
</feature>
<dbReference type="SUPFAM" id="SSF69848">
    <property type="entry name" value="LCCL domain"/>
    <property type="match status" value="1"/>
</dbReference>
<gene>
    <name evidence="2" type="ORF">PBRA_002808</name>
    <name evidence="3" type="ORF">PLBR_LOCUS2163</name>
</gene>
<sequence length="334" mass="37076">MSSPELYAGKPGPLPVEGDAETKIQGPPADASPGAADAPGARPADDASAAVSVLYVPGTALPKLGRYVNQVVEVRIAGKYLSTKNKEVHTRQIWGTDVYTDDSDVVAVCQHTGKIMLRPSPPVKLIGLSVFLKVLPPRSHYEGSHRYKLLSRNWLPQYHKCSIGMLRVAPITQAEKLDPRAPGSNLKVPKSVPPPANGRRPYTKRKFAPDTTIMFNCWNEPCLKYCIPLIADRGTNSQNWTSTRLRRDVLYLNTDAQQYELARAGDNGRYDVYRWSRCTRPPNGSTRKVPAPESQASVVADDLDWEEIEWGPQTVRIRDVVYNVQTIQFLPMTA</sequence>
<reference evidence="3 5" key="2">
    <citation type="submission" date="2018-03" db="EMBL/GenBank/DDBJ databases">
        <authorList>
            <person name="Fogelqvist J."/>
        </authorList>
    </citation>
    <scope>NUCLEOTIDE SEQUENCE [LARGE SCALE GENOMIC DNA]</scope>
</reference>
<dbReference type="OMA" id="PQISYPE"/>
<evidence type="ECO:0000313" key="4">
    <source>
        <dbReference type="Proteomes" id="UP000039324"/>
    </source>
</evidence>
<keyword evidence="3" id="KW-0496">Mitochondrion</keyword>
<dbReference type="Proteomes" id="UP000290189">
    <property type="component" value="Unassembled WGS sequence"/>
</dbReference>
<evidence type="ECO:0000313" key="5">
    <source>
        <dbReference type="Proteomes" id="UP000290189"/>
    </source>
</evidence>
<dbReference type="EMBL" id="CDSF01000133">
    <property type="protein sequence ID" value="CEP02841.1"/>
    <property type="molecule type" value="Genomic_DNA"/>
</dbReference>
<dbReference type="STRING" id="37360.A0A0G4J6C7"/>
<keyword evidence="4" id="KW-1185">Reference proteome</keyword>
<proteinExistence type="predicted"/>
<dbReference type="Pfam" id="PF08642">
    <property type="entry name" value="Rxt3"/>
    <property type="match status" value="1"/>
</dbReference>
<feature type="region of interest" description="Disordered" evidence="1">
    <location>
        <begin position="1"/>
        <end position="43"/>
    </location>
</feature>
<geneLocation type="mitochondrion" evidence="3"/>
<feature type="region of interest" description="Disordered" evidence="1">
    <location>
        <begin position="178"/>
        <end position="203"/>
    </location>
</feature>
<organism evidence="2 4">
    <name type="scientific">Plasmodiophora brassicae</name>
    <name type="common">Clubroot disease agent</name>
    <dbReference type="NCBI Taxonomy" id="37360"/>
    <lineage>
        <taxon>Eukaryota</taxon>
        <taxon>Sar</taxon>
        <taxon>Rhizaria</taxon>
        <taxon>Endomyxa</taxon>
        <taxon>Phytomyxea</taxon>
        <taxon>Plasmodiophorida</taxon>
        <taxon>Plasmodiophoridae</taxon>
        <taxon>Plasmodiophora</taxon>
    </lineage>
</organism>
<dbReference type="EMBL" id="OVEO01000003">
    <property type="protein sequence ID" value="SPQ94948.1"/>
    <property type="molecule type" value="Genomic_DNA"/>
</dbReference>